<dbReference type="InterPro" id="IPR040201">
    <property type="entry name" value="Mrg3-like"/>
</dbReference>
<sequence>MFGRCSRRFVASATTLPSTTIPRRSLFTAPTFSSIQSASTTKRARPTQKPISYPSHSQIRCIAFSGKLRRGYRVAARDIWRKNPIVLPVAILSAIGAGAFLIYAFYFQTMEINTRMSRFPEPVAKELRKALYFTEVNMEPQKAIEHYRAALKISHELGLHPFSDEVIGIKLQAADMYVRAGFHKQAVHLLSRTAGEALRWVNRTRRRLDVGKPGKELPKTADPNVQEIFGPSAEDYKMQYDLTTRVIKKLIGIHLLLAEIFEDEHLRDPFEAFASRRTALSNFTTEIKNREARGLPPTATPEEGDSWLNAEEASHTMSDVGSTLLRAGQPEKALELLMPAVAILRQVEGKDISCRQVILLSNIAAAMFDHRHSKEDIAAKKIPENAVEKQMKSSKDWALKALEVSKLIQEDRRDDECDMGCAAAADVLSAIAEWQGADEDARKWLLEGKRYCESAQFAEGIQKTSQRLAEQSKTNLDLIDGKV</sequence>
<dbReference type="GO" id="GO:0051787">
    <property type="term" value="F:misfolded protein binding"/>
    <property type="evidence" value="ECO:0007669"/>
    <property type="project" value="TreeGrafter"/>
</dbReference>
<dbReference type="Proteomes" id="UP000509510">
    <property type="component" value="Chromosome IV"/>
</dbReference>
<evidence type="ECO:0000313" key="2">
    <source>
        <dbReference type="EMBL" id="QKX61299.1"/>
    </source>
</evidence>
<dbReference type="RefSeq" id="XP_035347474.1">
    <property type="nucleotide sequence ID" value="XM_035491581.1"/>
</dbReference>
<dbReference type="GO" id="GO:0006515">
    <property type="term" value="P:protein quality control for misfolded or incompletely synthesized proteins"/>
    <property type="evidence" value="ECO:0007669"/>
    <property type="project" value="TreeGrafter"/>
</dbReference>
<dbReference type="PANTHER" id="PTHR28142">
    <property type="entry name" value="MITOCHONDRIAL INNER MEMBRANE I-AAA PROTEASE SUPERCOMPLEX SUBUNIT MGR3-RELATED"/>
    <property type="match status" value="1"/>
</dbReference>
<dbReference type="EMBL" id="CP055901">
    <property type="protein sequence ID" value="QKX61299.1"/>
    <property type="molecule type" value="Genomic_DNA"/>
</dbReference>
<evidence type="ECO:0000313" key="3">
    <source>
        <dbReference type="Proteomes" id="UP000509510"/>
    </source>
</evidence>
<keyword evidence="1" id="KW-0472">Membrane</keyword>
<accession>A0A7H8R4J5</accession>
<dbReference type="OrthoDB" id="10050400at2759"/>
<dbReference type="CDD" id="cd24145">
    <property type="entry name" value="Mgr3-like"/>
    <property type="match status" value="1"/>
</dbReference>
<dbReference type="GO" id="GO:0031942">
    <property type="term" value="C:i-AAA complex"/>
    <property type="evidence" value="ECO:0007669"/>
    <property type="project" value="TreeGrafter"/>
</dbReference>
<gene>
    <name evidence="2" type="ORF">TRUGW13939_08447</name>
</gene>
<dbReference type="GeneID" id="55995936"/>
<keyword evidence="3" id="KW-1185">Reference proteome</keyword>
<dbReference type="PANTHER" id="PTHR28142:SF1">
    <property type="entry name" value="MITOCHONDRIAL INNER MEMBRANE I-AAA PROTEASE SUPERCOMPLEX SUBUNIT MGR3-RELATED"/>
    <property type="match status" value="1"/>
</dbReference>
<feature type="transmembrane region" description="Helical" evidence="1">
    <location>
        <begin position="85"/>
        <end position="106"/>
    </location>
</feature>
<dbReference type="AlphaFoldDB" id="A0A7H8R4J5"/>
<evidence type="ECO:0000256" key="1">
    <source>
        <dbReference type="SAM" id="Phobius"/>
    </source>
</evidence>
<keyword evidence="1" id="KW-0812">Transmembrane</keyword>
<evidence type="ECO:0008006" key="4">
    <source>
        <dbReference type="Google" id="ProtNLM"/>
    </source>
</evidence>
<name>A0A7H8R4J5_TALRU</name>
<organism evidence="2 3">
    <name type="scientific">Talaromyces rugulosus</name>
    <name type="common">Penicillium rugulosum</name>
    <dbReference type="NCBI Taxonomy" id="121627"/>
    <lineage>
        <taxon>Eukaryota</taxon>
        <taxon>Fungi</taxon>
        <taxon>Dikarya</taxon>
        <taxon>Ascomycota</taxon>
        <taxon>Pezizomycotina</taxon>
        <taxon>Eurotiomycetes</taxon>
        <taxon>Eurotiomycetidae</taxon>
        <taxon>Eurotiales</taxon>
        <taxon>Trichocomaceae</taxon>
        <taxon>Talaromyces</taxon>
        <taxon>Talaromyces sect. Islandici</taxon>
    </lineage>
</organism>
<reference evidence="3" key="1">
    <citation type="submission" date="2020-06" db="EMBL/GenBank/DDBJ databases">
        <title>A chromosome-scale genome assembly of Talaromyces rugulosus W13939.</title>
        <authorList>
            <person name="Wang B."/>
            <person name="Guo L."/>
            <person name="Ye K."/>
            <person name="Wang L."/>
        </authorList>
    </citation>
    <scope>NUCLEOTIDE SEQUENCE [LARGE SCALE GENOMIC DNA]</scope>
    <source>
        <strain evidence="3">W13939</strain>
    </source>
</reference>
<proteinExistence type="predicted"/>
<dbReference type="KEGG" id="trg:TRUGW13939_08447"/>
<keyword evidence="1" id="KW-1133">Transmembrane helix</keyword>
<protein>
    <recommendedName>
        <fullName evidence="4">TPR domain protein</fullName>
    </recommendedName>
</protein>